<reference evidence="1 3" key="1">
    <citation type="journal article" date="2011" name="Nature">
        <title>The Medicago genome provides insight into the evolution of rhizobial symbioses.</title>
        <authorList>
            <person name="Young N.D."/>
            <person name="Debelle F."/>
            <person name="Oldroyd G.E."/>
            <person name="Geurts R."/>
            <person name="Cannon S.B."/>
            <person name="Udvardi M.K."/>
            <person name="Benedito V.A."/>
            <person name="Mayer K.F."/>
            <person name="Gouzy J."/>
            <person name="Schoof H."/>
            <person name="Van de Peer Y."/>
            <person name="Proost S."/>
            <person name="Cook D.R."/>
            <person name="Meyers B.C."/>
            <person name="Spannagl M."/>
            <person name="Cheung F."/>
            <person name="De Mita S."/>
            <person name="Krishnakumar V."/>
            <person name="Gundlach H."/>
            <person name="Zhou S."/>
            <person name="Mudge J."/>
            <person name="Bharti A.K."/>
            <person name="Murray J.D."/>
            <person name="Naoumkina M.A."/>
            <person name="Rosen B."/>
            <person name="Silverstein K.A."/>
            <person name="Tang H."/>
            <person name="Rombauts S."/>
            <person name="Zhao P.X."/>
            <person name="Zhou P."/>
            <person name="Barbe V."/>
            <person name="Bardou P."/>
            <person name="Bechner M."/>
            <person name="Bellec A."/>
            <person name="Berger A."/>
            <person name="Berges H."/>
            <person name="Bidwell S."/>
            <person name="Bisseling T."/>
            <person name="Choisne N."/>
            <person name="Couloux A."/>
            <person name="Denny R."/>
            <person name="Deshpande S."/>
            <person name="Dai X."/>
            <person name="Doyle J.J."/>
            <person name="Dudez A.M."/>
            <person name="Farmer A.D."/>
            <person name="Fouteau S."/>
            <person name="Franken C."/>
            <person name="Gibelin C."/>
            <person name="Gish J."/>
            <person name="Goldstein S."/>
            <person name="Gonzalez A.J."/>
            <person name="Green P.J."/>
            <person name="Hallab A."/>
            <person name="Hartog M."/>
            <person name="Hua A."/>
            <person name="Humphray S.J."/>
            <person name="Jeong D.H."/>
            <person name="Jing Y."/>
            <person name="Jocker A."/>
            <person name="Kenton S.M."/>
            <person name="Kim D.J."/>
            <person name="Klee K."/>
            <person name="Lai H."/>
            <person name="Lang C."/>
            <person name="Lin S."/>
            <person name="Macmil S.L."/>
            <person name="Magdelenat G."/>
            <person name="Matthews L."/>
            <person name="McCorrison J."/>
            <person name="Monaghan E.L."/>
            <person name="Mun J.H."/>
            <person name="Najar F.Z."/>
            <person name="Nicholson C."/>
            <person name="Noirot C."/>
            <person name="O'Bleness M."/>
            <person name="Paule C.R."/>
            <person name="Poulain J."/>
            <person name="Prion F."/>
            <person name="Qin B."/>
            <person name="Qu C."/>
            <person name="Retzel E.F."/>
            <person name="Riddle C."/>
            <person name="Sallet E."/>
            <person name="Samain S."/>
            <person name="Samson N."/>
            <person name="Sanders I."/>
            <person name="Saurat O."/>
            <person name="Scarpelli C."/>
            <person name="Schiex T."/>
            <person name="Segurens B."/>
            <person name="Severin A.J."/>
            <person name="Sherrier D.J."/>
            <person name="Shi R."/>
            <person name="Sims S."/>
            <person name="Singer S.R."/>
            <person name="Sinharoy S."/>
            <person name="Sterck L."/>
            <person name="Viollet A."/>
            <person name="Wang B.B."/>
            <person name="Wang K."/>
            <person name="Wang M."/>
            <person name="Wang X."/>
            <person name="Warfsmann J."/>
            <person name="Weissenbach J."/>
            <person name="White D.D."/>
            <person name="White J.D."/>
            <person name="Wiley G.B."/>
            <person name="Wincker P."/>
            <person name="Xing Y."/>
            <person name="Yang L."/>
            <person name="Yao Z."/>
            <person name="Ying F."/>
            <person name="Zhai J."/>
            <person name="Zhou L."/>
            <person name="Zuber A."/>
            <person name="Denarie J."/>
            <person name="Dixon R.A."/>
            <person name="May G.D."/>
            <person name="Schwartz D.C."/>
            <person name="Rogers J."/>
            <person name="Quetier F."/>
            <person name="Town C.D."/>
            <person name="Roe B.A."/>
        </authorList>
    </citation>
    <scope>NUCLEOTIDE SEQUENCE [LARGE SCALE GENOMIC DNA]</scope>
    <source>
        <strain evidence="1">A17</strain>
        <strain evidence="2 3">cv. Jemalong A17</strain>
    </source>
</reference>
<evidence type="ECO:0000313" key="3">
    <source>
        <dbReference type="Proteomes" id="UP000002051"/>
    </source>
</evidence>
<name>A0A072TR11_MEDTR</name>
<dbReference type="HOGENOM" id="CLU_2926150_0_0_1"/>
<sequence>MEANVFDANTQSTTQQIHNKSDTQIQWVGDAQRAYNQFMRLEIDIIFRMKTIGTNKGTNDV</sequence>
<dbReference type="AlphaFoldDB" id="A0A072TR11"/>
<keyword evidence="3" id="KW-1185">Reference proteome</keyword>
<evidence type="ECO:0000313" key="1">
    <source>
        <dbReference type="EMBL" id="KEH19656.1"/>
    </source>
</evidence>
<dbReference type="EMBL" id="CM001224">
    <property type="protein sequence ID" value="KEH19656.1"/>
    <property type="molecule type" value="Genomic_DNA"/>
</dbReference>
<protein>
    <submittedName>
        <fullName evidence="1 2">Uncharacterized protein</fullName>
    </submittedName>
</protein>
<gene>
    <name evidence="1" type="ordered locus">MTR_8g465930</name>
</gene>
<reference evidence="1 3" key="2">
    <citation type="journal article" date="2014" name="BMC Genomics">
        <title>An improved genome release (version Mt4.0) for the model legume Medicago truncatula.</title>
        <authorList>
            <person name="Tang H."/>
            <person name="Krishnakumar V."/>
            <person name="Bidwell S."/>
            <person name="Rosen B."/>
            <person name="Chan A."/>
            <person name="Zhou S."/>
            <person name="Gentzbittel L."/>
            <person name="Childs K.L."/>
            <person name="Yandell M."/>
            <person name="Gundlach H."/>
            <person name="Mayer K.F."/>
            <person name="Schwartz D.C."/>
            <person name="Town C.D."/>
        </authorList>
    </citation>
    <scope>GENOME REANNOTATION</scope>
    <source>
        <strain evidence="1">A17</strain>
        <strain evidence="2 3">cv. Jemalong A17</strain>
    </source>
</reference>
<accession>A0A072TR11</accession>
<organism evidence="1 3">
    <name type="scientific">Medicago truncatula</name>
    <name type="common">Barrel medic</name>
    <name type="synonym">Medicago tribuloides</name>
    <dbReference type="NCBI Taxonomy" id="3880"/>
    <lineage>
        <taxon>Eukaryota</taxon>
        <taxon>Viridiplantae</taxon>
        <taxon>Streptophyta</taxon>
        <taxon>Embryophyta</taxon>
        <taxon>Tracheophyta</taxon>
        <taxon>Spermatophyta</taxon>
        <taxon>Magnoliopsida</taxon>
        <taxon>eudicotyledons</taxon>
        <taxon>Gunneridae</taxon>
        <taxon>Pentapetalae</taxon>
        <taxon>rosids</taxon>
        <taxon>fabids</taxon>
        <taxon>Fabales</taxon>
        <taxon>Fabaceae</taxon>
        <taxon>Papilionoideae</taxon>
        <taxon>50 kb inversion clade</taxon>
        <taxon>NPAAA clade</taxon>
        <taxon>Hologalegina</taxon>
        <taxon>IRL clade</taxon>
        <taxon>Trifolieae</taxon>
        <taxon>Medicago</taxon>
    </lineage>
</organism>
<evidence type="ECO:0000313" key="2">
    <source>
        <dbReference type="EnsemblPlants" id="KEH19656"/>
    </source>
</evidence>
<proteinExistence type="predicted"/>
<dbReference type="Proteomes" id="UP000002051">
    <property type="component" value="Chromosome 8"/>
</dbReference>
<reference evidence="2" key="3">
    <citation type="submission" date="2015-04" db="UniProtKB">
        <authorList>
            <consortium name="EnsemblPlants"/>
        </authorList>
    </citation>
    <scope>IDENTIFICATION</scope>
    <source>
        <strain evidence="2">cv. Jemalong A17</strain>
    </source>
</reference>
<dbReference type="EnsemblPlants" id="KEH19656">
    <property type="protein sequence ID" value="KEH19656"/>
    <property type="gene ID" value="MTR_8g465930"/>
</dbReference>